<feature type="region of interest" description="Disordered" evidence="1">
    <location>
        <begin position="1"/>
        <end position="117"/>
    </location>
</feature>
<feature type="domain" description="C2H2-type" evidence="2">
    <location>
        <begin position="260"/>
        <end position="283"/>
    </location>
</feature>
<reference evidence="3" key="1">
    <citation type="journal article" date="2023" name="Mol. Phylogenet. Evol.">
        <title>Genome-scale phylogeny and comparative genomics of the fungal order Sordariales.</title>
        <authorList>
            <person name="Hensen N."/>
            <person name="Bonometti L."/>
            <person name="Westerberg I."/>
            <person name="Brannstrom I.O."/>
            <person name="Guillou S."/>
            <person name="Cros-Aarteil S."/>
            <person name="Calhoun S."/>
            <person name="Haridas S."/>
            <person name="Kuo A."/>
            <person name="Mondo S."/>
            <person name="Pangilinan J."/>
            <person name="Riley R."/>
            <person name="LaButti K."/>
            <person name="Andreopoulos B."/>
            <person name="Lipzen A."/>
            <person name="Chen C."/>
            <person name="Yan M."/>
            <person name="Daum C."/>
            <person name="Ng V."/>
            <person name="Clum A."/>
            <person name="Steindorff A."/>
            <person name="Ohm R.A."/>
            <person name="Martin F."/>
            <person name="Silar P."/>
            <person name="Natvig D.O."/>
            <person name="Lalanne C."/>
            <person name="Gautier V."/>
            <person name="Ament-Velasquez S.L."/>
            <person name="Kruys A."/>
            <person name="Hutchinson M.I."/>
            <person name="Powell A.J."/>
            <person name="Barry K."/>
            <person name="Miller A.N."/>
            <person name="Grigoriev I.V."/>
            <person name="Debuchy R."/>
            <person name="Gladieux P."/>
            <person name="Hiltunen Thoren M."/>
            <person name="Johannesson H."/>
        </authorList>
    </citation>
    <scope>NUCLEOTIDE SEQUENCE</scope>
    <source>
        <strain evidence="3">CBS 314.62</strain>
    </source>
</reference>
<evidence type="ECO:0000256" key="1">
    <source>
        <dbReference type="SAM" id="MobiDB-lite"/>
    </source>
</evidence>
<proteinExistence type="predicted"/>
<keyword evidence="4" id="KW-1185">Reference proteome</keyword>
<sequence>MPYDPDTDPNTSCAGGYSGATRSHGGHLRTSFNGLRVEHVESEDELGEGSGRYHDYDMQDEPRDDGDDEDDEDDQDDQDDQDEMEIDRPHANLAQTSIEMPRPPPQPSPQSFAPINSITKTSHVAVVLHSSPRRSTYTVLPDEPPSDTQDLDPLVTSDLIPGLKRSPKPFIPRQPTTQQPAPAFVSCLTPQPKKSGRPFGWKAGSGPYSAINSQPGASRPPKPKNPPGEAKRRGRPPKAPSPEPRQIFLSLRPRYVPFYCEWAGCPAELQNLETLRRHIFIVHGDAETCQWASCAARSDPPLDLPTDAVFQDHVDKAHLLPFVWHVGDGPRNSDSLDKAACMRGDADPLPGYLFDAEGRQVTPSVRGQEFENDEERKWREKRLRRCQRQQQVNAPMEADHSEEFKAAMKAANDAKRAKQKGLRDYAESLKKGKYDPEWTECLG</sequence>
<reference evidence="3" key="2">
    <citation type="submission" date="2023-06" db="EMBL/GenBank/DDBJ databases">
        <authorList>
            <consortium name="Lawrence Berkeley National Laboratory"/>
            <person name="Haridas S."/>
            <person name="Hensen N."/>
            <person name="Bonometti L."/>
            <person name="Westerberg I."/>
            <person name="Brannstrom I.O."/>
            <person name="Guillou S."/>
            <person name="Cros-Aarteil S."/>
            <person name="Calhoun S."/>
            <person name="Kuo A."/>
            <person name="Mondo S."/>
            <person name="Pangilinan J."/>
            <person name="Riley R."/>
            <person name="Labutti K."/>
            <person name="Andreopoulos B."/>
            <person name="Lipzen A."/>
            <person name="Chen C."/>
            <person name="Yanf M."/>
            <person name="Daum C."/>
            <person name="Ng V."/>
            <person name="Clum A."/>
            <person name="Steindorff A."/>
            <person name="Ohm R."/>
            <person name="Martin F."/>
            <person name="Silar P."/>
            <person name="Natvig D."/>
            <person name="Lalanne C."/>
            <person name="Gautier V."/>
            <person name="Ament-Velasquez S.L."/>
            <person name="Kruys A."/>
            <person name="Hutchinson M.I."/>
            <person name="Powell A.J."/>
            <person name="Barry K."/>
            <person name="Miller A.N."/>
            <person name="Grigoriev I.V."/>
            <person name="Debuchy R."/>
            <person name="Gladieux P."/>
            <person name="Thoren M.H."/>
            <person name="Johannesson H."/>
        </authorList>
    </citation>
    <scope>NUCLEOTIDE SEQUENCE</scope>
    <source>
        <strain evidence="3">CBS 314.62</strain>
    </source>
</reference>
<gene>
    <name evidence="3" type="ORF">B0T22DRAFT_468861</name>
</gene>
<evidence type="ECO:0000313" key="3">
    <source>
        <dbReference type="EMBL" id="KAK3683802.1"/>
    </source>
</evidence>
<dbReference type="PROSITE" id="PS00028">
    <property type="entry name" value="ZINC_FINGER_C2H2_1"/>
    <property type="match status" value="1"/>
</dbReference>
<feature type="compositionally biased region" description="Low complexity" evidence="1">
    <location>
        <begin position="174"/>
        <end position="183"/>
    </location>
</feature>
<evidence type="ECO:0000313" key="4">
    <source>
        <dbReference type="Proteomes" id="UP001270362"/>
    </source>
</evidence>
<feature type="compositionally biased region" description="Acidic residues" evidence="1">
    <location>
        <begin position="62"/>
        <end position="85"/>
    </location>
</feature>
<dbReference type="InterPro" id="IPR013087">
    <property type="entry name" value="Znf_C2H2_type"/>
</dbReference>
<accession>A0AAE1C946</accession>
<feature type="region of interest" description="Disordered" evidence="1">
    <location>
        <begin position="129"/>
        <end position="246"/>
    </location>
</feature>
<feature type="compositionally biased region" description="Basic and acidic residues" evidence="1">
    <location>
        <begin position="51"/>
        <end position="61"/>
    </location>
</feature>
<dbReference type="AlphaFoldDB" id="A0AAE1C946"/>
<name>A0AAE1C946_9PEZI</name>
<comment type="caution">
    <text evidence="3">The sequence shown here is derived from an EMBL/GenBank/DDBJ whole genome shotgun (WGS) entry which is preliminary data.</text>
</comment>
<organism evidence="3 4">
    <name type="scientific">Podospora appendiculata</name>
    <dbReference type="NCBI Taxonomy" id="314037"/>
    <lineage>
        <taxon>Eukaryota</taxon>
        <taxon>Fungi</taxon>
        <taxon>Dikarya</taxon>
        <taxon>Ascomycota</taxon>
        <taxon>Pezizomycotina</taxon>
        <taxon>Sordariomycetes</taxon>
        <taxon>Sordariomycetidae</taxon>
        <taxon>Sordariales</taxon>
        <taxon>Podosporaceae</taxon>
        <taxon>Podospora</taxon>
    </lineage>
</organism>
<protein>
    <recommendedName>
        <fullName evidence="2">C2H2-type domain-containing protein</fullName>
    </recommendedName>
</protein>
<dbReference type="Proteomes" id="UP001270362">
    <property type="component" value="Unassembled WGS sequence"/>
</dbReference>
<evidence type="ECO:0000259" key="2">
    <source>
        <dbReference type="PROSITE" id="PS00028"/>
    </source>
</evidence>
<dbReference type="EMBL" id="JAULSO010000004">
    <property type="protein sequence ID" value="KAK3683802.1"/>
    <property type="molecule type" value="Genomic_DNA"/>
</dbReference>